<keyword evidence="2" id="KW-1133">Transmembrane helix</keyword>
<dbReference type="Pfam" id="PF08238">
    <property type="entry name" value="Sel1"/>
    <property type="match status" value="8"/>
</dbReference>
<dbReference type="Gene3D" id="1.25.40.10">
    <property type="entry name" value="Tetratricopeptide repeat domain"/>
    <property type="match status" value="3"/>
</dbReference>
<evidence type="ECO:0000256" key="1">
    <source>
        <dbReference type="ARBA" id="ARBA00038101"/>
    </source>
</evidence>
<dbReference type="SUPFAM" id="SSF56112">
    <property type="entry name" value="Protein kinase-like (PK-like)"/>
    <property type="match status" value="1"/>
</dbReference>
<name>A0ABR2HYF0_9EUKA</name>
<protein>
    <recommendedName>
        <fullName evidence="3">Protein kinase domain-containing protein</fullName>
    </recommendedName>
</protein>
<dbReference type="PANTHER" id="PTHR11102">
    <property type="entry name" value="SEL-1-LIKE PROTEIN"/>
    <property type="match status" value="1"/>
</dbReference>
<comment type="caution">
    <text evidence="4">The sequence shown here is derived from an EMBL/GenBank/DDBJ whole genome shotgun (WGS) entry which is preliminary data.</text>
</comment>
<dbReference type="Pfam" id="PF00069">
    <property type="entry name" value="Pkinase"/>
    <property type="match status" value="1"/>
</dbReference>
<dbReference type="SMART" id="SM00671">
    <property type="entry name" value="SEL1"/>
    <property type="match status" value="9"/>
</dbReference>
<dbReference type="InterPro" id="IPR011990">
    <property type="entry name" value="TPR-like_helical_dom_sf"/>
</dbReference>
<evidence type="ECO:0000259" key="3">
    <source>
        <dbReference type="PROSITE" id="PS50011"/>
    </source>
</evidence>
<dbReference type="InterPro" id="IPR000719">
    <property type="entry name" value="Prot_kinase_dom"/>
</dbReference>
<dbReference type="Proteomes" id="UP001470230">
    <property type="component" value="Unassembled WGS sequence"/>
</dbReference>
<organism evidence="4 5">
    <name type="scientific">Tritrichomonas musculus</name>
    <dbReference type="NCBI Taxonomy" id="1915356"/>
    <lineage>
        <taxon>Eukaryota</taxon>
        <taxon>Metamonada</taxon>
        <taxon>Parabasalia</taxon>
        <taxon>Tritrichomonadida</taxon>
        <taxon>Tritrichomonadidae</taxon>
        <taxon>Tritrichomonas</taxon>
    </lineage>
</organism>
<dbReference type="SUPFAM" id="SSF81901">
    <property type="entry name" value="HCP-like"/>
    <property type="match status" value="2"/>
</dbReference>
<keyword evidence="2" id="KW-0812">Transmembrane</keyword>
<proteinExistence type="inferred from homology"/>
<dbReference type="Gene3D" id="1.10.510.10">
    <property type="entry name" value="Transferase(Phosphotransferase) domain 1"/>
    <property type="match status" value="1"/>
</dbReference>
<evidence type="ECO:0000313" key="5">
    <source>
        <dbReference type="Proteomes" id="UP001470230"/>
    </source>
</evidence>
<dbReference type="EMBL" id="JAPFFF010000021">
    <property type="protein sequence ID" value="KAK8854354.1"/>
    <property type="molecule type" value="Genomic_DNA"/>
</dbReference>
<dbReference type="InterPro" id="IPR006597">
    <property type="entry name" value="Sel1-like"/>
</dbReference>
<keyword evidence="5" id="KW-1185">Reference proteome</keyword>
<evidence type="ECO:0000256" key="2">
    <source>
        <dbReference type="SAM" id="Phobius"/>
    </source>
</evidence>
<evidence type="ECO:0000313" key="4">
    <source>
        <dbReference type="EMBL" id="KAK8854354.1"/>
    </source>
</evidence>
<feature type="transmembrane region" description="Helical" evidence="2">
    <location>
        <begin position="842"/>
        <end position="859"/>
    </location>
</feature>
<dbReference type="InterPro" id="IPR011009">
    <property type="entry name" value="Kinase-like_dom_sf"/>
</dbReference>
<keyword evidence="2" id="KW-0472">Membrane</keyword>
<dbReference type="PANTHER" id="PTHR11102:SF147">
    <property type="entry name" value="SEL1L ADAPTOR SUBUNIT OF ERAD E3 UBIQUITIN LIGASE"/>
    <property type="match status" value="1"/>
</dbReference>
<sequence length="886" mass="104337">MPTEIFENKVFFEIDPQIEFKEEHLIKLTVLKTSSIYLVFHKQTLQLFVLKTIENPNNDRVKNEIEFVQNYSHSCLTPFYGFVKKGIIITGFMYKFMSNGSLLKFIKNPESDSSLFKLTTMNRISQGIQYLHSNYIIFPDLQPSNILIDNDLNAYINDFGDVHIKHSPNKHYYNNDVGSSLYISPEQAKGEFSFEADIYSFGKLMFFLYEKKDLNAMPHDFSKKAIKMKNANETINKLCEQCLQEPEKRPTIDEIQSIISQEANRPFENVFFFNNTMLSVIQYCIESKLLGSKTLHNFNMKYVWLYFLFKFLSGVDQSNCYLYMGYYYYYGSDYLLDKESHKVKDIHKAISCFEKAGSDNPKALLFLGNIYHYDMHISRDYLKALYYYERASNLGNIEALFELGNLYNEDNYNNKNFLQSLHYYEQAAKENHPKSNYLLGKFYFTGNGVEKDINKSMHYFLKAAVLKESDALFELGNIYYYGIGVDKNYIKAGTYYYMANKQNNFNAALVLGDIYSNGKGVDINIAESIKYYLLSIQYINEITINHLNNKYSLMAYSIACNNLGLSYLLEPECRNYEKAVFYIQESALSFYPFGKNNYGLLCEMFSDKESEKERAINFYKKASEKDFVLASFNLGRIYENKKEIEKAIEYFMIASDNEDKPLMFQNEIIYDESYENSKTFIICLTNLKLCKHFLSKSCNDREKGKKYFIRSFSKLIIQNKLHFTYKGEKDYKRVYSYIKNYILYHSLNPSKHDQSNEIDNTNCFQNKKYFLPLLIYGIIDESINNYRMSNYDEKIQIKNSKLNDEILVNSEFFNEKIISNPDDLFELAFTNFDLFMRNITEIIHYMTVSLFTYPFYILFGRMKNKTKKTLPHEINHLFYEGIGNIL</sequence>
<reference evidence="4 5" key="1">
    <citation type="submission" date="2024-04" db="EMBL/GenBank/DDBJ databases">
        <title>Tritrichomonas musculus Genome.</title>
        <authorList>
            <person name="Alves-Ferreira E."/>
            <person name="Grigg M."/>
            <person name="Lorenzi H."/>
            <person name="Galac M."/>
        </authorList>
    </citation>
    <scope>NUCLEOTIDE SEQUENCE [LARGE SCALE GENOMIC DNA]</scope>
    <source>
        <strain evidence="4 5">EAF2021</strain>
    </source>
</reference>
<feature type="domain" description="Protein kinase" evidence="3">
    <location>
        <begin position="22"/>
        <end position="272"/>
    </location>
</feature>
<dbReference type="PROSITE" id="PS50011">
    <property type="entry name" value="PROTEIN_KINASE_DOM"/>
    <property type="match status" value="1"/>
</dbReference>
<accession>A0ABR2HYF0</accession>
<dbReference type="InterPro" id="IPR050767">
    <property type="entry name" value="Sel1_AlgK"/>
</dbReference>
<comment type="similarity">
    <text evidence="1">Belongs to the sel-1 family.</text>
</comment>
<gene>
    <name evidence="4" type="ORF">M9Y10_016914</name>
</gene>